<protein>
    <submittedName>
        <fullName evidence="1">Uncharacterized protein</fullName>
    </submittedName>
</protein>
<evidence type="ECO:0000313" key="2">
    <source>
        <dbReference type="Proteomes" id="UP000030764"/>
    </source>
</evidence>
<evidence type="ECO:0000313" key="1">
    <source>
        <dbReference type="EMBL" id="KFD55862.1"/>
    </source>
</evidence>
<dbReference type="EMBL" id="KL363197">
    <property type="protein sequence ID" value="KFD55862.1"/>
    <property type="molecule type" value="Genomic_DNA"/>
</dbReference>
<reference evidence="1 2" key="1">
    <citation type="journal article" date="2014" name="Nat. Genet.">
        <title>Genome and transcriptome of the porcine whipworm Trichuris suis.</title>
        <authorList>
            <person name="Jex A.R."/>
            <person name="Nejsum P."/>
            <person name="Schwarz E.M."/>
            <person name="Hu L."/>
            <person name="Young N.D."/>
            <person name="Hall R.S."/>
            <person name="Korhonen P.K."/>
            <person name="Liao S."/>
            <person name="Thamsborg S."/>
            <person name="Xia J."/>
            <person name="Xu P."/>
            <person name="Wang S."/>
            <person name="Scheerlinck J.P."/>
            <person name="Hofmann A."/>
            <person name="Sternberg P.W."/>
            <person name="Wang J."/>
            <person name="Gasser R.B."/>
        </authorList>
    </citation>
    <scope>NUCLEOTIDE SEQUENCE [LARGE SCALE GENOMIC DNA]</scope>
    <source>
        <strain evidence="1">DCEP-RM93M</strain>
    </source>
</reference>
<gene>
    <name evidence="1" type="ORF">M513_03301</name>
</gene>
<keyword evidence="2" id="KW-1185">Reference proteome</keyword>
<organism evidence="1 2">
    <name type="scientific">Trichuris suis</name>
    <name type="common">pig whipworm</name>
    <dbReference type="NCBI Taxonomy" id="68888"/>
    <lineage>
        <taxon>Eukaryota</taxon>
        <taxon>Metazoa</taxon>
        <taxon>Ecdysozoa</taxon>
        <taxon>Nematoda</taxon>
        <taxon>Enoplea</taxon>
        <taxon>Dorylaimia</taxon>
        <taxon>Trichinellida</taxon>
        <taxon>Trichuridae</taxon>
        <taxon>Trichuris</taxon>
    </lineage>
</organism>
<name>A0A085MF66_9BILA</name>
<accession>A0A085MF66</accession>
<dbReference type="Proteomes" id="UP000030764">
    <property type="component" value="Unassembled WGS sequence"/>
</dbReference>
<sequence>MEEMVSSLDCSAKICRRPLSSVLVSGVGSDWIGVLFITSLSKRLRLGFSYLFNCNRELEMMPFISAAFRGSVFVRPISVDAIMSRNGGIFGVGTKFRPLERTFFSTDVRVVELKLTTTLSNSWSPTPYSCLICAYGAQPLQAAKQFEQFSTKVTLTKDIKNGQVNRTISIMKTFGPVKKHPAFKIIVNG</sequence>
<proteinExistence type="predicted"/>
<dbReference type="AlphaFoldDB" id="A0A085MF66"/>